<dbReference type="SUPFAM" id="SSF55149">
    <property type="entry name" value="Pepsin inhibitor-3"/>
    <property type="match status" value="1"/>
</dbReference>
<name>A0A0M3I821_ASCLU</name>
<keyword evidence="5" id="KW-1015">Disulfide bond</keyword>
<proteinExistence type="inferred from homology"/>
<evidence type="ECO:0000313" key="8">
    <source>
        <dbReference type="Proteomes" id="UP000036681"/>
    </source>
</evidence>
<dbReference type="GO" id="GO:0005576">
    <property type="term" value="C:extracellular region"/>
    <property type="evidence" value="ECO:0007669"/>
    <property type="project" value="UniProtKB-SubCell"/>
</dbReference>
<reference evidence="9" key="1">
    <citation type="submission" date="2017-02" db="UniProtKB">
        <authorList>
            <consortium name="WormBaseParasite"/>
        </authorList>
    </citation>
    <scope>IDENTIFICATION</scope>
</reference>
<accession>A0A0M3I821</accession>
<feature type="chain" id="PRO_5005657059" evidence="6">
    <location>
        <begin position="18"/>
        <end position="236"/>
    </location>
</feature>
<dbReference type="AlphaFoldDB" id="A0A0M3I821"/>
<dbReference type="InterPro" id="IPR010480">
    <property type="entry name" value="Pepsin-I3"/>
</dbReference>
<dbReference type="Proteomes" id="UP000036681">
    <property type="component" value="Unplaced"/>
</dbReference>
<dbReference type="InterPro" id="IPR051901">
    <property type="entry name" value="Protease_Inhibitor_I33"/>
</dbReference>
<dbReference type="PANTHER" id="PTHR37969">
    <property type="entry name" value="PROTEIN CBG07421-RELATED"/>
    <property type="match status" value="1"/>
</dbReference>
<evidence type="ECO:0000256" key="2">
    <source>
        <dbReference type="ARBA" id="ARBA00008019"/>
    </source>
</evidence>
<dbReference type="WBParaSite" id="ALUE_0001342901-mRNA-1">
    <property type="protein sequence ID" value="ALUE_0001342901-mRNA-1"/>
    <property type="gene ID" value="ALUE_0001342901"/>
</dbReference>
<evidence type="ECO:0000256" key="5">
    <source>
        <dbReference type="ARBA" id="ARBA00023157"/>
    </source>
</evidence>
<evidence type="ECO:0000256" key="4">
    <source>
        <dbReference type="ARBA" id="ARBA00022729"/>
    </source>
</evidence>
<keyword evidence="3" id="KW-0964">Secreted</keyword>
<dbReference type="PANTHER" id="PTHR37969:SF3">
    <property type="entry name" value="PROTEIN CBG13131"/>
    <property type="match status" value="1"/>
</dbReference>
<organism evidence="8 9">
    <name type="scientific">Ascaris lumbricoides</name>
    <name type="common">Giant roundworm</name>
    <dbReference type="NCBI Taxonomy" id="6252"/>
    <lineage>
        <taxon>Eukaryota</taxon>
        <taxon>Metazoa</taxon>
        <taxon>Ecdysozoa</taxon>
        <taxon>Nematoda</taxon>
        <taxon>Chromadorea</taxon>
        <taxon>Rhabditida</taxon>
        <taxon>Spirurina</taxon>
        <taxon>Ascaridomorpha</taxon>
        <taxon>Ascaridoidea</taxon>
        <taxon>Ascarididae</taxon>
        <taxon>Ascaris</taxon>
    </lineage>
</organism>
<feature type="domain" description="Pepsin inhibitor-3-like repeated" evidence="7">
    <location>
        <begin position="23"/>
        <end position="67"/>
    </location>
</feature>
<feature type="domain" description="Pepsin inhibitor-3-like repeated" evidence="7">
    <location>
        <begin position="84"/>
        <end position="143"/>
    </location>
</feature>
<evidence type="ECO:0000256" key="6">
    <source>
        <dbReference type="SAM" id="SignalP"/>
    </source>
</evidence>
<evidence type="ECO:0000256" key="1">
    <source>
        <dbReference type="ARBA" id="ARBA00004613"/>
    </source>
</evidence>
<comment type="similarity">
    <text evidence="2">Belongs to the protease inhibitor I33 family.</text>
</comment>
<evidence type="ECO:0000313" key="9">
    <source>
        <dbReference type="WBParaSite" id="ALUE_0001342901-mRNA-1"/>
    </source>
</evidence>
<evidence type="ECO:0000256" key="3">
    <source>
        <dbReference type="ARBA" id="ARBA00022525"/>
    </source>
</evidence>
<evidence type="ECO:0000259" key="7">
    <source>
        <dbReference type="Pfam" id="PF06394"/>
    </source>
</evidence>
<keyword evidence="4 6" id="KW-0732">Signal</keyword>
<protein>
    <submittedName>
        <fullName evidence="9">Pepsin inhibitor-3-like repeated domain-containing protein</fullName>
    </submittedName>
</protein>
<sequence length="236" mass="27318">MFLSRVILVLHATQSAAKWNSRSHCSVHNNQLYAHGIYIRPLNEDEKAEEAKYNSQMNFYKEALKKTCAINENELLKRPMTPPLPSFCHSYDVTKFVLPGCSVLNDRVYAGGHFLRKLTINETYALKEFMIQSKHYEVYVRDKQKQVNFASSLFQFNSSMNKHNLCDITLKHNFIIENKRPPRFANLLIAKALRHAASDARMGSTVSLVVVERPKAPHVCGQQEIRPKWFCYLRAR</sequence>
<comment type="subcellular location">
    <subcellularLocation>
        <location evidence="1">Secreted</location>
    </subcellularLocation>
</comment>
<dbReference type="Gene3D" id="3.30.1120.50">
    <property type="entry name" value="Pepsin inhibitor-3"/>
    <property type="match status" value="2"/>
</dbReference>
<keyword evidence="8" id="KW-1185">Reference proteome</keyword>
<dbReference type="InterPro" id="IPR038412">
    <property type="entry name" value="Pepsin-I3_sf"/>
</dbReference>
<feature type="signal peptide" evidence="6">
    <location>
        <begin position="1"/>
        <end position="17"/>
    </location>
</feature>
<dbReference type="Pfam" id="PF06394">
    <property type="entry name" value="Pepsin-I3"/>
    <property type="match status" value="2"/>
</dbReference>